<dbReference type="HOGENOM" id="CLU_1713892_0_0_1"/>
<keyword evidence="2" id="KW-1185">Reference proteome</keyword>
<reference evidence="2" key="2">
    <citation type="submission" date="2015-01" db="EMBL/GenBank/DDBJ databases">
        <title>Evolutionary Origins and Diversification of the Mycorrhizal Mutualists.</title>
        <authorList>
            <consortium name="DOE Joint Genome Institute"/>
            <consortium name="Mycorrhizal Genomics Consortium"/>
            <person name="Kohler A."/>
            <person name="Kuo A."/>
            <person name="Nagy L.G."/>
            <person name="Floudas D."/>
            <person name="Copeland A."/>
            <person name="Barry K.W."/>
            <person name="Cichocki N."/>
            <person name="Veneault-Fourrey C."/>
            <person name="LaButti K."/>
            <person name="Lindquist E.A."/>
            <person name="Lipzen A."/>
            <person name="Lundell T."/>
            <person name="Morin E."/>
            <person name="Murat C."/>
            <person name="Riley R."/>
            <person name="Ohm R."/>
            <person name="Sun H."/>
            <person name="Tunlid A."/>
            <person name="Henrissat B."/>
            <person name="Grigoriev I.V."/>
            <person name="Hibbett D.S."/>
            <person name="Martin F."/>
        </authorList>
    </citation>
    <scope>NUCLEOTIDE SEQUENCE [LARGE SCALE GENOMIC DNA]</scope>
    <source>
        <strain evidence="2">Ve08.2h10</strain>
    </source>
</reference>
<reference evidence="1 2" key="1">
    <citation type="submission" date="2014-04" db="EMBL/GenBank/DDBJ databases">
        <authorList>
            <consortium name="DOE Joint Genome Institute"/>
            <person name="Kuo A."/>
            <person name="Kohler A."/>
            <person name="Jargeat P."/>
            <person name="Nagy L.G."/>
            <person name="Floudas D."/>
            <person name="Copeland A."/>
            <person name="Barry K.W."/>
            <person name="Cichocki N."/>
            <person name="Veneault-Fourrey C."/>
            <person name="LaButti K."/>
            <person name="Lindquist E.A."/>
            <person name="Lipzen A."/>
            <person name="Lundell T."/>
            <person name="Morin E."/>
            <person name="Murat C."/>
            <person name="Sun H."/>
            <person name="Tunlid A."/>
            <person name="Henrissat B."/>
            <person name="Grigoriev I.V."/>
            <person name="Hibbett D.S."/>
            <person name="Martin F."/>
            <person name="Nordberg H.P."/>
            <person name="Cantor M.N."/>
            <person name="Hua S.X."/>
        </authorList>
    </citation>
    <scope>NUCLEOTIDE SEQUENCE [LARGE SCALE GENOMIC DNA]</scope>
    <source>
        <strain evidence="1 2">Ve08.2h10</strain>
    </source>
</reference>
<proteinExistence type="predicted"/>
<accession>A0A0D0E299</accession>
<dbReference type="Proteomes" id="UP000054538">
    <property type="component" value="Unassembled WGS sequence"/>
</dbReference>
<dbReference type="AlphaFoldDB" id="A0A0D0E299"/>
<dbReference type="EMBL" id="KN825455">
    <property type="protein sequence ID" value="KIK90900.1"/>
    <property type="molecule type" value="Genomic_DNA"/>
</dbReference>
<gene>
    <name evidence="1" type="ORF">PAXRUDRAFT_658549</name>
</gene>
<evidence type="ECO:0000313" key="1">
    <source>
        <dbReference type="EMBL" id="KIK90900.1"/>
    </source>
</evidence>
<evidence type="ECO:0000313" key="2">
    <source>
        <dbReference type="Proteomes" id="UP000054538"/>
    </source>
</evidence>
<sequence length="153" mass="17373">MTVHVAISWRERDVQCKCAPMNPRYTWIWNPTRDNFLSVSQVQPSLIFSDSRNHSSVIRNLCPQAKNGKLPMHGSGARTQTVLYWGNWDGLLERCSFVATGTVLQEGDVTSIICQVMWCGVSRMERLRDDVEMFVRGVELNEDACHKPNTGIS</sequence>
<organism evidence="1 2">
    <name type="scientific">Paxillus rubicundulus Ve08.2h10</name>
    <dbReference type="NCBI Taxonomy" id="930991"/>
    <lineage>
        <taxon>Eukaryota</taxon>
        <taxon>Fungi</taxon>
        <taxon>Dikarya</taxon>
        <taxon>Basidiomycota</taxon>
        <taxon>Agaricomycotina</taxon>
        <taxon>Agaricomycetes</taxon>
        <taxon>Agaricomycetidae</taxon>
        <taxon>Boletales</taxon>
        <taxon>Paxilineae</taxon>
        <taxon>Paxillaceae</taxon>
        <taxon>Paxillus</taxon>
    </lineage>
</organism>
<name>A0A0D0E299_9AGAM</name>
<dbReference type="InParanoid" id="A0A0D0E299"/>
<protein>
    <submittedName>
        <fullName evidence="1">Uncharacterized protein</fullName>
    </submittedName>
</protein>